<protein>
    <submittedName>
        <fullName evidence="4">O-methyltransferase</fullName>
    </submittedName>
</protein>
<dbReference type="eggNOG" id="COG2226">
    <property type="taxonomic scope" value="Bacteria"/>
</dbReference>
<evidence type="ECO:0000313" key="4">
    <source>
        <dbReference type="EMBL" id="ETX30257.1"/>
    </source>
</evidence>
<dbReference type="GO" id="GO:0032259">
    <property type="term" value="P:methylation"/>
    <property type="evidence" value="ECO:0007669"/>
    <property type="project" value="UniProtKB-KW"/>
</dbReference>
<sequence length="211" mass="23222">MADSHAALMDRTYRRQRHIYDLTRRFFLFGRDHAIRAMDPPPGGSVLEIACGTGRNLARIDALVPGCRLYGLDISQEMLRSARARLGSRAMLAAGDATQFDAQALFGRDGFDRILISYAVSMIPDWAGTLREGVRHLAPGGALHVVDFHDLGGYPAPFRRAHRAWLSRFHVTPRLDLGAAVARIGVETGCAVDHVTLYRGYAQAAVLKRPA</sequence>
<dbReference type="Gene3D" id="3.40.50.150">
    <property type="entry name" value="Vaccinia Virus protein VP39"/>
    <property type="match status" value="1"/>
</dbReference>
<evidence type="ECO:0000256" key="1">
    <source>
        <dbReference type="ARBA" id="ARBA00022603"/>
    </source>
</evidence>
<keyword evidence="1 4" id="KW-0489">Methyltransferase</keyword>
<accession>X7FBH0</accession>
<dbReference type="InterPro" id="IPR029063">
    <property type="entry name" value="SAM-dependent_MTases_sf"/>
</dbReference>
<dbReference type="STRING" id="1449351.RISW2_15595"/>
<dbReference type="SUPFAM" id="SSF53335">
    <property type="entry name" value="S-adenosyl-L-methionine-dependent methyltransferases"/>
    <property type="match status" value="1"/>
</dbReference>
<name>X7FBH0_9RHOB</name>
<reference evidence="4 5" key="1">
    <citation type="submission" date="2014-01" db="EMBL/GenBank/DDBJ databases">
        <title>Roseivivax isoporae LMG 25204 Genome Sequencing.</title>
        <authorList>
            <person name="Lai Q."/>
            <person name="Li G."/>
            <person name="Shao Z."/>
        </authorList>
    </citation>
    <scope>NUCLEOTIDE SEQUENCE [LARGE SCALE GENOMIC DNA]</scope>
    <source>
        <strain evidence="4 5">LMG 25204</strain>
    </source>
</reference>
<proteinExistence type="predicted"/>
<evidence type="ECO:0000313" key="5">
    <source>
        <dbReference type="Proteomes" id="UP000023430"/>
    </source>
</evidence>
<dbReference type="PANTHER" id="PTHR43861:SF1">
    <property type="entry name" value="TRANS-ACONITATE 2-METHYLTRANSFERASE"/>
    <property type="match status" value="1"/>
</dbReference>
<dbReference type="PATRIC" id="fig|1449351.3.peg.677"/>
<keyword evidence="5" id="KW-1185">Reference proteome</keyword>
<comment type="caution">
    <text evidence="4">The sequence shown here is derived from an EMBL/GenBank/DDBJ whole genome shotgun (WGS) entry which is preliminary data.</text>
</comment>
<dbReference type="InterPro" id="IPR041698">
    <property type="entry name" value="Methyltransf_25"/>
</dbReference>
<dbReference type="EMBL" id="JAME01000004">
    <property type="protein sequence ID" value="ETX30257.1"/>
    <property type="molecule type" value="Genomic_DNA"/>
</dbReference>
<feature type="domain" description="Methyltransferase" evidence="3">
    <location>
        <begin position="46"/>
        <end position="141"/>
    </location>
</feature>
<keyword evidence="2 4" id="KW-0808">Transferase</keyword>
<dbReference type="CDD" id="cd02440">
    <property type="entry name" value="AdoMet_MTases"/>
    <property type="match status" value="1"/>
</dbReference>
<dbReference type="Pfam" id="PF13649">
    <property type="entry name" value="Methyltransf_25"/>
    <property type="match status" value="1"/>
</dbReference>
<dbReference type="GO" id="GO:0008168">
    <property type="term" value="F:methyltransferase activity"/>
    <property type="evidence" value="ECO:0007669"/>
    <property type="project" value="UniProtKB-KW"/>
</dbReference>
<dbReference type="PANTHER" id="PTHR43861">
    <property type="entry name" value="TRANS-ACONITATE 2-METHYLTRANSFERASE-RELATED"/>
    <property type="match status" value="1"/>
</dbReference>
<evidence type="ECO:0000259" key="3">
    <source>
        <dbReference type="Pfam" id="PF13649"/>
    </source>
</evidence>
<evidence type="ECO:0000256" key="2">
    <source>
        <dbReference type="ARBA" id="ARBA00022679"/>
    </source>
</evidence>
<dbReference type="AlphaFoldDB" id="X7FBH0"/>
<organism evidence="4 5">
    <name type="scientific">Roseivivax isoporae LMG 25204</name>
    <dbReference type="NCBI Taxonomy" id="1449351"/>
    <lineage>
        <taxon>Bacteria</taxon>
        <taxon>Pseudomonadati</taxon>
        <taxon>Pseudomonadota</taxon>
        <taxon>Alphaproteobacteria</taxon>
        <taxon>Rhodobacterales</taxon>
        <taxon>Roseobacteraceae</taxon>
        <taxon>Roseivivax</taxon>
    </lineage>
</organism>
<dbReference type="Proteomes" id="UP000023430">
    <property type="component" value="Unassembled WGS sequence"/>
</dbReference>
<gene>
    <name evidence="4" type="ORF">RISW2_15595</name>
</gene>